<dbReference type="Gene3D" id="3.40.50.300">
    <property type="entry name" value="P-loop containing nucleotide triphosphate hydrolases"/>
    <property type="match status" value="3"/>
</dbReference>
<dbReference type="PANTHER" id="PTHR30612:SF0">
    <property type="entry name" value="CHLOROPLAST PROTEIN-TRANSPORTING ATPASE"/>
    <property type="match status" value="1"/>
</dbReference>
<keyword evidence="4 12" id="KW-1003">Cell membrane</keyword>
<comment type="subunit">
    <text evidence="12">Monomer and homodimer. Part of the essential Sec protein translocation apparatus which comprises SecA, SecYEG and auxiliary proteins SecDF. Other proteins may also be involved.</text>
</comment>
<dbReference type="RefSeq" id="WP_255227191.1">
    <property type="nucleotide sequence ID" value="NZ_JAJEKE010000006.1"/>
</dbReference>
<evidence type="ECO:0000313" key="17">
    <source>
        <dbReference type="EMBL" id="MCQ1529679.1"/>
    </source>
</evidence>
<comment type="similarity">
    <text evidence="2 12 13">Belongs to the SecA family.</text>
</comment>
<dbReference type="NCBIfam" id="TIGR00963">
    <property type="entry name" value="secA"/>
    <property type="match status" value="1"/>
</dbReference>
<evidence type="ECO:0000256" key="2">
    <source>
        <dbReference type="ARBA" id="ARBA00007650"/>
    </source>
</evidence>
<dbReference type="SUPFAM" id="SSF81886">
    <property type="entry name" value="Helical scaffold and wing domains of SecA"/>
    <property type="match status" value="1"/>
</dbReference>
<dbReference type="CDD" id="cd18803">
    <property type="entry name" value="SF2_C_secA"/>
    <property type="match status" value="1"/>
</dbReference>
<accession>A0ABT1NEK6</accession>
<protein>
    <recommendedName>
        <fullName evidence="12 13">Protein translocase subunit SecA</fullName>
        <ecNumber evidence="12">7.4.2.8</ecNumber>
    </recommendedName>
</protein>
<evidence type="ECO:0000256" key="7">
    <source>
        <dbReference type="ARBA" id="ARBA00022840"/>
    </source>
</evidence>
<dbReference type="InterPro" id="IPR036670">
    <property type="entry name" value="SecA_X-link_sf"/>
</dbReference>
<comment type="catalytic activity">
    <reaction evidence="12">
        <text>ATP + H2O + cellular proteinSide 1 = ADP + phosphate + cellular proteinSide 2.</text>
        <dbReference type="EC" id="7.4.2.8"/>
    </reaction>
</comment>
<dbReference type="InterPro" id="IPR000185">
    <property type="entry name" value="SecA"/>
</dbReference>
<dbReference type="CDD" id="cd17928">
    <property type="entry name" value="DEXDc_SecA"/>
    <property type="match status" value="1"/>
</dbReference>
<evidence type="ECO:0000259" key="16">
    <source>
        <dbReference type="PROSITE" id="PS51196"/>
    </source>
</evidence>
<dbReference type="SMART" id="SM00958">
    <property type="entry name" value="SecA_PP_bind"/>
    <property type="match status" value="1"/>
</dbReference>
<keyword evidence="8 12" id="KW-0653">Protein transport</keyword>
<feature type="domain" description="SecA family profile" evidence="16">
    <location>
        <begin position="8"/>
        <end position="582"/>
    </location>
</feature>
<proteinExistence type="inferred from homology"/>
<dbReference type="InterPro" id="IPR027417">
    <property type="entry name" value="P-loop_NTPase"/>
</dbReference>
<dbReference type="NCBIfam" id="TIGR04221">
    <property type="entry name" value="SecA2_Mycobac"/>
    <property type="match status" value="1"/>
</dbReference>
<comment type="subcellular location">
    <subcellularLocation>
        <location evidence="12">Cell membrane</location>
        <topology evidence="12">Peripheral membrane protein</topology>
        <orientation evidence="12">Cytoplasmic side</orientation>
    </subcellularLocation>
    <subcellularLocation>
        <location evidence="12">Cytoplasm</location>
    </subcellularLocation>
    <subcellularLocation>
        <location evidence="1">Membrane</location>
        <topology evidence="1">Peripheral membrane protein</topology>
    </subcellularLocation>
    <text evidence="12">Distribution is 50-50.</text>
</comment>
<keyword evidence="11 12" id="KW-0472">Membrane</keyword>
<evidence type="ECO:0000256" key="10">
    <source>
        <dbReference type="ARBA" id="ARBA00023010"/>
    </source>
</evidence>
<keyword evidence="9 12" id="KW-1278">Translocase</keyword>
<dbReference type="Pfam" id="PF07517">
    <property type="entry name" value="SecA_DEAD"/>
    <property type="match status" value="1"/>
</dbReference>
<dbReference type="Pfam" id="PF21090">
    <property type="entry name" value="P-loop_SecA"/>
    <property type="match status" value="1"/>
</dbReference>
<dbReference type="InterPro" id="IPR020937">
    <property type="entry name" value="SecA_CS"/>
</dbReference>
<dbReference type="PANTHER" id="PTHR30612">
    <property type="entry name" value="SECA INNER MEMBRANE COMPONENT OF SEC PROTEIN SECRETION SYSTEM"/>
    <property type="match status" value="1"/>
</dbReference>
<dbReference type="Gene3D" id="3.90.1440.10">
    <property type="entry name" value="SecA, preprotein cross-linking domain"/>
    <property type="match status" value="1"/>
</dbReference>
<dbReference type="InterPro" id="IPR011130">
    <property type="entry name" value="SecA_preprotein_X-link_dom"/>
</dbReference>
<evidence type="ECO:0000256" key="9">
    <source>
        <dbReference type="ARBA" id="ARBA00022967"/>
    </source>
</evidence>
<evidence type="ECO:0000256" key="6">
    <source>
        <dbReference type="ARBA" id="ARBA00022741"/>
    </source>
</evidence>
<dbReference type="Gene3D" id="1.10.3060.10">
    <property type="entry name" value="Helical scaffold and wing domains of SecA"/>
    <property type="match status" value="2"/>
</dbReference>
<evidence type="ECO:0000256" key="1">
    <source>
        <dbReference type="ARBA" id="ARBA00004170"/>
    </source>
</evidence>
<dbReference type="InterPro" id="IPR014018">
    <property type="entry name" value="SecA_motor_DEAD"/>
</dbReference>
<feature type="domain" description="Helicase ATP-binding" evidence="14">
    <location>
        <begin position="92"/>
        <end position="249"/>
    </location>
</feature>
<evidence type="ECO:0000256" key="4">
    <source>
        <dbReference type="ARBA" id="ARBA00022475"/>
    </source>
</evidence>
<evidence type="ECO:0000256" key="12">
    <source>
        <dbReference type="HAMAP-Rule" id="MF_01382"/>
    </source>
</evidence>
<evidence type="ECO:0000313" key="18">
    <source>
        <dbReference type="Proteomes" id="UP001651880"/>
    </source>
</evidence>
<dbReference type="EMBL" id="JAJEKE010000006">
    <property type="protein sequence ID" value="MCQ1529679.1"/>
    <property type="molecule type" value="Genomic_DNA"/>
</dbReference>
<evidence type="ECO:0000256" key="11">
    <source>
        <dbReference type="ARBA" id="ARBA00023136"/>
    </source>
</evidence>
<feature type="binding site" evidence="12">
    <location>
        <position position="497"/>
    </location>
    <ligand>
        <name>ATP</name>
        <dbReference type="ChEBI" id="CHEBI:30616"/>
    </ligand>
</feature>
<dbReference type="PROSITE" id="PS51196">
    <property type="entry name" value="SECA_MOTOR_DEAD"/>
    <property type="match status" value="1"/>
</dbReference>
<dbReference type="SUPFAM" id="SSF81767">
    <property type="entry name" value="Pre-protein crosslinking domain of SecA"/>
    <property type="match status" value="1"/>
</dbReference>
<dbReference type="PRINTS" id="PR00906">
    <property type="entry name" value="SECA"/>
</dbReference>
<dbReference type="InterPro" id="IPR001650">
    <property type="entry name" value="Helicase_C-like"/>
</dbReference>
<evidence type="ECO:0000259" key="14">
    <source>
        <dbReference type="PROSITE" id="PS51192"/>
    </source>
</evidence>
<keyword evidence="10 12" id="KW-0811">Translocation</keyword>
<dbReference type="SMART" id="SM00957">
    <property type="entry name" value="SecA_DEAD"/>
    <property type="match status" value="1"/>
</dbReference>
<keyword evidence="6 12" id="KW-0547">Nucleotide-binding</keyword>
<dbReference type="Proteomes" id="UP001651880">
    <property type="component" value="Unassembled WGS sequence"/>
</dbReference>
<comment type="function">
    <text evidence="12">Part of the Sec protein translocase complex. Interacts with the SecYEG preprotein conducting channel. Has a central role in coupling the hydrolysis of ATP to the transfer of proteins into and across the cell membrane, serving as an ATP-driven molecular motor driving the stepwise translocation of polypeptide chains across the membrane.</text>
</comment>
<feature type="binding site" evidence="12">
    <location>
        <begin position="108"/>
        <end position="112"/>
    </location>
    <ligand>
        <name>ATP</name>
        <dbReference type="ChEBI" id="CHEBI:30616"/>
    </ligand>
</feature>
<evidence type="ECO:0000256" key="3">
    <source>
        <dbReference type="ARBA" id="ARBA00022448"/>
    </source>
</evidence>
<dbReference type="SUPFAM" id="SSF52540">
    <property type="entry name" value="P-loop containing nucleoside triphosphate hydrolases"/>
    <property type="match status" value="2"/>
</dbReference>
<dbReference type="PROSITE" id="PS51192">
    <property type="entry name" value="HELICASE_ATP_BIND_1"/>
    <property type="match status" value="1"/>
</dbReference>
<gene>
    <name evidence="17" type="primary">secA2</name>
    <name evidence="12" type="synonym">secA</name>
    <name evidence="17" type="ORF">LJD61_08940</name>
</gene>
<dbReference type="HAMAP" id="MF_01382">
    <property type="entry name" value="SecA"/>
    <property type="match status" value="1"/>
</dbReference>
<keyword evidence="18" id="KW-1185">Reference proteome</keyword>
<name>A0ABT1NEK6_9FIRM</name>
<dbReference type="InterPro" id="IPR026389">
    <property type="entry name" value="SecA_Actinobact-type"/>
</dbReference>
<evidence type="ECO:0000256" key="13">
    <source>
        <dbReference type="RuleBase" id="RU003874"/>
    </source>
</evidence>
<evidence type="ECO:0000259" key="15">
    <source>
        <dbReference type="PROSITE" id="PS51194"/>
    </source>
</evidence>
<feature type="binding site" evidence="12">
    <location>
        <position position="90"/>
    </location>
    <ligand>
        <name>ATP</name>
        <dbReference type="ChEBI" id="CHEBI:30616"/>
    </ligand>
</feature>
<keyword evidence="5 12" id="KW-0963">Cytoplasm</keyword>
<organism evidence="17 18">
    <name type="scientific">Lutispora saccharofermentans</name>
    <dbReference type="NCBI Taxonomy" id="3024236"/>
    <lineage>
        <taxon>Bacteria</taxon>
        <taxon>Bacillati</taxon>
        <taxon>Bacillota</taxon>
        <taxon>Clostridia</taxon>
        <taxon>Lutisporales</taxon>
        <taxon>Lutisporaceae</taxon>
        <taxon>Lutispora</taxon>
    </lineage>
</organism>
<dbReference type="PROSITE" id="PS51194">
    <property type="entry name" value="HELICASE_CTER"/>
    <property type="match status" value="1"/>
</dbReference>
<dbReference type="InterPro" id="IPR014001">
    <property type="entry name" value="Helicase_ATP-bd"/>
</dbReference>
<feature type="domain" description="Helicase C-terminal" evidence="15">
    <location>
        <begin position="426"/>
        <end position="586"/>
    </location>
</feature>
<sequence length="787" mass="89182">MLKKLRHFNDFIKDWYNPVEYDLKLYYKILNEINDIKLKTLSDNELKTVSRKLKQRAQKGESLDKLLAEAFALVREASYRVLGLYPFDVQIIAGIALHKGKIIEMQTGEGKTLAAVSPAYLNALSGKGVHILTVNDYLAFRDAQWMGPVYEFLGLRAGYIREGMSIEKRQKAYSCDVAYVTAKESGFDYLRDFLCADRKNVAQRRFNYAIVDEADSILIDEARIPLVIAGNVKTEAEGLARFHNIVKGLEADADYEIDQYERNIYLTDAGLMRVEEMLGSGNLYDIKNLELLTKINCALHAEKLLYKDKDYIVRNGRIEIIDEFTGRIADKRHWPDNLQGAVEAKEGIASDYKGKIMGSVALQHFLSLYPRLCGMTGTAKRAAGELNELYGLEVLVIPTNKPCIRIDHEDVIFTDIHTKNKAIIKEVIRANKRCQPVLIGTASIEESENLANDLNKAGVECRILNAKNDAMEAKIIAKAGELGAVTVSTNMAGRGIDIKLGGMNEEQRDGVAALGGLYVIGTSRHESSRIDDQLRGRAGRQGDPGESRFFISFEDGLIKKYGIIRTTDIHDYRAKQQDPHEDASIKRAIEKGQRMVEGYNSDVRRQLWKYSYIIEQQRRIIHNRRQEILHDRIVPELLSVKAADRYYSLMAEVGEEALRKAEKQITLYCINKCWADYLDYISYVQEGIHLVSLGNKNPLDEFHRIAAEAYENMVREIDSEIVNIFNSAEADENGVLLDDKILKGPSSTWTYLMNDSPDQFSRLPYLVKAASTYIKGTLFSVRSIFKK</sequence>
<dbReference type="PROSITE" id="PS01312">
    <property type="entry name" value="SECA"/>
    <property type="match status" value="1"/>
</dbReference>
<dbReference type="EC" id="7.4.2.8" evidence="12"/>
<dbReference type="Pfam" id="PF01043">
    <property type="entry name" value="SecA_PP_bind"/>
    <property type="match status" value="1"/>
</dbReference>
<dbReference type="InterPro" id="IPR011116">
    <property type="entry name" value="SecA_Wing/Scaffold"/>
</dbReference>
<keyword evidence="7 12" id="KW-0067">ATP-binding</keyword>
<evidence type="ECO:0000256" key="8">
    <source>
        <dbReference type="ARBA" id="ARBA00022927"/>
    </source>
</evidence>
<dbReference type="InterPro" id="IPR044722">
    <property type="entry name" value="SecA_SF2_C"/>
</dbReference>
<dbReference type="Pfam" id="PF07516">
    <property type="entry name" value="SecA_SW"/>
    <property type="match status" value="2"/>
</dbReference>
<evidence type="ECO:0000256" key="5">
    <source>
        <dbReference type="ARBA" id="ARBA00022490"/>
    </source>
</evidence>
<dbReference type="InterPro" id="IPR036266">
    <property type="entry name" value="SecA_Wing/Scaffold_sf"/>
</dbReference>
<keyword evidence="3 12" id="KW-0813">Transport</keyword>
<comment type="caution">
    <text evidence="17">The sequence shown here is derived from an EMBL/GenBank/DDBJ whole genome shotgun (WGS) entry which is preliminary data.</text>
</comment>
<dbReference type="InterPro" id="IPR011115">
    <property type="entry name" value="SecA_DEAD"/>
</dbReference>
<reference evidence="17 18" key="1">
    <citation type="submission" date="2021-10" db="EMBL/GenBank/DDBJ databases">
        <title>Lutispora strain m25 sp. nov., a thermophilic, non-spore-forming bacterium isolated from a lab-scale methanogenic bioreactor digesting anaerobic sludge.</title>
        <authorList>
            <person name="El Houari A."/>
            <person name="Mcdonald J."/>
        </authorList>
    </citation>
    <scope>NUCLEOTIDE SEQUENCE [LARGE SCALE GENOMIC DNA]</scope>
    <source>
        <strain evidence="18">m25</strain>
    </source>
</reference>